<dbReference type="PANTHER" id="PTHR43277">
    <property type="entry name" value="ARGININE DECARBOXYLASE"/>
    <property type="match status" value="1"/>
</dbReference>
<feature type="domain" description="Orn/Lys/Arg decarboxylases family 1 pyridoxal-P attachment site" evidence="6">
    <location>
        <begin position="4"/>
        <end position="266"/>
    </location>
</feature>
<evidence type="ECO:0000256" key="3">
    <source>
        <dbReference type="ARBA" id="ARBA00022793"/>
    </source>
</evidence>
<keyword evidence="5 9" id="KW-0456">Lyase</keyword>
<dbReference type="AlphaFoldDB" id="A0A1D4QG36"/>
<evidence type="ECO:0000313" key="8">
    <source>
        <dbReference type="EMBL" id="SCT34151.1"/>
    </source>
</evidence>
<protein>
    <submittedName>
        <fullName evidence="9">Orn Lys Arg decarboxylase</fullName>
        <ecNumber evidence="9">4.1.1.19</ecNumber>
    </submittedName>
</protein>
<comment type="cofactor">
    <cofactor evidence="1">
        <name>pyridoxal 5'-phosphate</name>
        <dbReference type="ChEBI" id="CHEBI:597326"/>
    </cofactor>
</comment>
<dbReference type="EMBL" id="FMPG01000016">
    <property type="protein sequence ID" value="SCT39816.1"/>
    <property type="molecule type" value="Genomic_DNA"/>
</dbReference>
<dbReference type="OrthoDB" id="9815233at2"/>
<dbReference type="SUPFAM" id="SSF53383">
    <property type="entry name" value="PLP-dependent transferases"/>
    <property type="match status" value="1"/>
</dbReference>
<dbReference type="Gene3D" id="3.40.640.10">
    <property type="entry name" value="Type I PLP-dependent aspartate aminotransferase-like (Major domain)"/>
    <property type="match status" value="1"/>
</dbReference>
<dbReference type="InterPro" id="IPR052357">
    <property type="entry name" value="Orn_Lys_Arg_decarboxylase-I"/>
</dbReference>
<evidence type="ECO:0000259" key="6">
    <source>
        <dbReference type="Pfam" id="PF01276"/>
    </source>
</evidence>
<comment type="similarity">
    <text evidence="2">Belongs to the Orn/Lys/Arg decarboxylase class-I family.</text>
</comment>
<feature type="domain" description="Orn/Lys/Arg decarboxylase C-terminal" evidence="7">
    <location>
        <begin position="366"/>
        <end position="428"/>
    </location>
</feature>
<dbReference type="Proteomes" id="UP000095412">
    <property type="component" value="Unassembled WGS sequence"/>
</dbReference>
<evidence type="ECO:0000313" key="11">
    <source>
        <dbReference type="Proteomes" id="UP000095768"/>
    </source>
</evidence>
<dbReference type="InterPro" id="IPR008286">
    <property type="entry name" value="Prn/Lys/Arg_de-COase_C"/>
</dbReference>
<reference evidence="8 10" key="1">
    <citation type="submission" date="2016-09" db="EMBL/GenBank/DDBJ databases">
        <authorList>
            <consortium name="Pathogen Informatics"/>
            <person name="Sun Q."/>
            <person name="Inoue M."/>
        </authorList>
    </citation>
    <scope>NUCLEOTIDE SEQUENCE [LARGE SCALE GENOMIC DNA]</scope>
    <source>
        <strain evidence="8 10">82C</strain>
    </source>
</reference>
<dbReference type="InterPro" id="IPR000310">
    <property type="entry name" value="Orn/Lys/Arg_deCO2ase_major_dom"/>
</dbReference>
<dbReference type="SUPFAM" id="SSF55904">
    <property type="entry name" value="Ornithine decarboxylase C-terminal domain"/>
    <property type="match status" value="1"/>
</dbReference>
<evidence type="ECO:0000313" key="9">
    <source>
        <dbReference type="EMBL" id="SCT39816.1"/>
    </source>
</evidence>
<dbReference type="Gene3D" id="3.90.105.10">
    <property type="entry name" value="Molybdopterin biosynthesis moea protein, domain 2"/>
    <property type="match status" value="1"/>
</dbReference>
<evidence type="ECO:0000256" key="2">
    <source>
        <dbReference type="ARBA" id="ARBA00010671"/>
    </source>
</evidence>
<dbReference type="Proteomes" id="UP000095768">
    <property type="component" value="Unassembled WGS sequence"/>
</dbReference>
<sequence length="447" mass="51179">MTLPLTEKLNELLASKPISLHVPGHKNMTIGYLEQLKFEMDMTEITGLDDLHHPEEIIAESMATIEKHPDYDAFYLINGTTSGILSVIHAFSKMRGDYAITRNVHKSVFHALDIANGRSRILEMEMSDKTKQYIGPKKATLENQLDNVKLAVFTCPNYYGECFDLKSTLNQLKTHNIPTLIDEAHGAHFGLSGFPDSAMNFGADYVVQSYHKTLPSLTMSSVIFIHKTAALREKVIQYLTYFQSSSPSYLLMTSLELAHQFYRTYESEIFFEKRNQFIKIIEAKGMRVVQVDDPVKLNVQCNGYTGIELQSLFENQGIYVELADDQQVLLVLPLWHKNDTFPFSTLLEKTKQINIEKRQAKLNHQQMYNLNKGIYQAGDITHTKFVQFTEGLGKKSAKHIVPYPPGIPMIFRGEIITKNMIKLMNYWCDLNIRVEGIKNHKIEIEDE</sequence>
<dbReference type="InterPro" id="IPR036633">
    <property type="entry name" value="Prn/Lys/Arg_de-COase_C_sf"/>
</dbReference>
<dbReference type="EC" id="4.1.1.19" evidence="9"/>
<dbReference type="PANTHER" id="PTHR43277:SF3">
    <property type="entry name" value="DECARBOXYLASE, PUTATIVE-RELATED"/>
    <property type="match status" value="1"/>
</dbReference>
<dbReference type="Pfam" id="PF01276">
    <property type="entry name" value="OKR_DC_1"/>
    <property type="match status" value="1"/>
</dbReference>
<dbReference type="GO" id="GO:0008792">
    <property type="term" value="F:arginine decarboxylase activity"/>
    <property type="evidence" value="ECO:0007669"/>
    <property type="project" value="UniProtKB-EC"/>
</dbReference>
<gene>
    <name evidence="9" type="primary">speA</name>
    <name evidence="9" type="ORF">SAMEA2297795_02420</name>
    <name evidence="8" type="ORF">SAMEA2297796_02210</name>
</gene>
<name>A0A1D4QG36_9STAP</name>
<keyword evidence="4" id="KW-0663">Pyridoxal phosphate</keyword>
<dbReference type="Pfam" id="PF03711">
    <property type="entry name" value="OKR_DC_1_C"/>
    <property type="match status" value="1"/>
</dbReference>
<dbReference type="EMBL" id="FMPI01000020">
    <property type="protein sequence ID" value="SCT34151.1"/>
    <property type="molecule type" value="Genomic_DNA"/>
</dbReference>
<evidence type="ECO:0000256" key="4">
    <source>
        <dbReference type="ARBA" id="ARBA00022898"/>
    </source>
</evidence>
<dbReference type="InterPro" id="IPR015424">
    <property type="entry name" value="PyrdxlP-dep_Trfase"/>
</dbReference>
<dbReference type="InterPro" id="IPR015421">
    <property type="entry name" value="PyrdxlP-dep_Trfase_major"/>
</dbReference>
<accession>A0A1D4QG36</accession>
<evidence type="ECO:0000256" key="1">
    <source>
        <dbReference type="ARBA" id="ARBA00001933"/>
    </source>
</evidence>
<reference evidence="9 11" key="2">
    <citation type="submission" date="2016-09" db="EMBL/GenBank/DDBJ databases">
        <authorList>
            <consortium name="Pathogen Informatics"/>
        </authorList>
    </citation>
    <scope>NUCLEOTIDE SEQUENCE [LARGE SCALE GENOMIC DNA]</scope>
    <source>
        <strain evidence="9 11">82B</strain>
    </source>
</reference>
<proteinExistence type="inferred from homology"/>
<keyword evidence="3" id="KW-0210">Decarboxylase</keyword>
<organism evidence="9 11">
    <name type="scientific">Staphylococcus caeli</name>
    <dbReference type="NCBI Taxonomy" id="2201815"/>
    <lineage>
        <taxon>Bacteria</taxon>
        <taxon>Bacillati</taxon>
        <taxon>Bacillota</taxon>
        <taxon>Bacilli</taxon>
        <taxon>Bacillales</taxon>
        <taxon>Staphylococcaceae</taxon>
        <taxon>Staphylococcus</taxon>
    </lineage>
</organism>
<keyword evidence="10" id="KW-1185">Reference proteome</keyword>
<evidence type="ECO:0000313" key="10">
    <source>
        <dbReference type="Proteomes" id="UP000095412"/>
    </source>
</evidence>
<evidence type="ECO:0000256" key="5">
    <source>
        <dbReference type="ARBA" id="ARBA00023239"/>
    </source>
</evidence>
<evidence type="ECO:0000259" key="7">
    <source>
        <dbReference type="Pfam" id="PF03711"/>
    </source>
</evidence>
<dbReference type="RefSeq" id="WP_069996358.1">
    <property type="nucleotide sequence ID" value="NZ_FMPG01000016.1"/>
</dbReference>